<evidence type="ECO:0000256" key="3">
    <source>
        <dbReference type="ARBA" id="ARBA00004613"/>
    </source>
</evidence>
<dbReference type="InterPro" id="IPR000111">
    <property type="entry name" value="Glyco_hydro_27/36_CS"/>
</dbReference>
<comment type="similarity">
    <text evidence="4 12">Belongs to the glycosyl hydrolase 27 family.</text>
</comment>
<keyword evidence="8 12" id="KW-0378">Hydrolase</keyword>
<keyword evidence="7" id="KW-0732">Signal</keyword>
<keyword evidence="10" id="KW-0325">Glycoprotein</keyword>
<dbReference type="Proteomes" id="UP000801428">
    <property type="component" value="Unassembled WGS sequence"/>
</dbReference>
<dbReference type="InterPro" id="IPR006215">
    <property type="entry name" value="Glyco_hydro_melibiase"/>
</dbReference>
<comment type="subcellular location">
    <subcellularLocation>
        <location evidence="3">Secreted</location>
    </subcellularLocation>
</comment>
<evidence type="ECO:0000256" key="5">
    <source>
        <dbReference type="ARBA" id="ARBA00012755"/>
    </source>
</evidence>
<keyword evidence="9 12" id="KW-1015">Disulfide bond</keyword>
<keyword evidence="16" id="KW-1185">Reference proteome</keyword>
<reference evidence="15" key="1">
    <citation type="submission" date="2019-04" db="EMBL/GenBank/DDBJ databases">
        <title>Sequencing of skin fungus with MAO and IRED activity.</title>
        <authorList>
            <person name="Marsaioli A.J."/>
            <person name="Bonatto J.M.C."/>
            <person name="Reis Junior O."/>
        </authorList>
    </citation>
    <scope>NUCLEOTIDE SEQUENCE</scope>
    <source>
        <strain evidence="15">30M1</strain>
    </source>
</reference>
<dbReference type="PRINTS" id="PR00748">
    <property type="entry name" value="MELIBIASE"/>
</dbReference>
<dbReference type="InterPro" id="IPR041233">
    <property type="entry name" value="Melibiase_C"/>
</dbReference>
<evidence type="ECO:0000256" key="13">
    <source>
        <dbReference type="SAM" id="MobiDB-lite"/>
    </source>
</evidence>
<evidence type="ECO:0000313" key="16">
    <source>
        <dbReference type="Proteomes" id="UP000801428"/>
    </source>
</evidence>
<evidence type="ECO:0000256" key="12">
    <source>
        <dbReference type="RuleBase" id="RU361168"/>
    </source>
</evidence>
<dbReference type="InterPro" id="IPR017853">
    <property type="entry name" value="GH"/>
</dbReference>
<dbReference type="InterPro" id="IPR013785">
    <property type="entry name" value="Aldolase_TIM"/>
</dbReference>
<evidence type="ECO:0000313" key="15">
    <source>
        <dbReference type="EMBL" id="KAF3004899.1"/>
    </source>
</evidence>
<dbReference type="GO" id="GO:0005576">
    <property type="term" value="C:extracellular region"/>
    <property type="evidence" value="ECO:0007669"/>
    <property type="project" value="UniProtKB-SubCell"/>
</dbReference>
<evidence type="ECO:0000256" key="8">
    <source>
        <dbReference type="ARBA" id="ARBA00022801"/>
    </source>
</evidence>
<dbReference type="PRINTS" id="PR00740">
    <property type="entry name" value="GLHYDRLASE27"/>
</dbReference>
<evidence type="ECO:0000256" key="1">
    <source>
        <dbReference type="ARBA" id="ARBA00001255"/>
    </source>
</evidence>
<keyword evidence="6" id="KW-0964">Secreted</keyword>
<dbReference type="GO" id="GO:0004557">
    <property type="term" value="F:alpha-galactosidase activity"/>
    <property type="evidence" value="ECO:0007669"/>
    <property type="project" value="UniProtKB-EC"/>
</dbReference>
<gene>
    <name evidence="15" type="ORF">E8E13_006473</name>
</gene>
<dbReference type="PROSITE" id="PS00512">
    <property type="entry name" value="ALPHA_GALACTOSIDASE"/>
    <property type="match status" value="1"/>
</dbReference>
<evidence type="ECO:0000256" key="4">
    <source>
        <dbReference type="ARBA" id="ARBA00009743"/>
    </source>
</evidence>
<dbReference type="EMBL" id="SWKU01000007">
    <property type="protein sequence ID" value="KAF3004899.1"/>
    <property type="molecule type" value="Genomic_DNA"/>
</dbReference>
<dbReference type="OrthoDB" id="5795902at2759"/>
<protein>
    <recommendedName>
        <fullName evidence="5 12">Alpha-galactosidase</fullName>
        <ecNumber evidence="5 12">3.2.1.22</ecNumber>
    </recommendedName>
    <alternativeName>
        <fullName evidence="12">Melibiase</fullName>
    </alternativeName>
</protein>
<dbReference type="GO" id="GO:0005995">
    <property type="term" value="P:melibiose catabolic process"/>
    <property type="evidence" value="ECO:0007669"/>
    <property type="project" value="UniProtKB-ARBA"/>
</dbReference>
<evidence type="ECO:0000256" key="2">
    <source>
        <dbReference type="ARBA" id="ARBA00003969"/>
    </source>
</evidence>
<evidence type="ECO:0000256" key="10">
    <source>
        <dbReference type="ARBA" id="ARBA00023180"/>
    </source>
</evidence>
<dbReference type="SUPFAM" id="SSF51445">
    <property type="entry name" value="(Trans)glycosidases"/>
    <property type="match status" value="1"/>
</dbReference>
<evidence type="ECO:0000256" key="6">
    <source>
        <dbReference type="ARBA" id="ARBA00022525"/>
    </source>
</evidence>
<keyword evidence="11 12" id="KW-0326">Glycosidase</keyword>
<evidence type="ECO:0000256" key="11">
    <source>
        <dbReference type="ARBA" id="ARBA00023295"/>
    </source>
</evidence>
<evidence type="ECO:0000256" key="7">
    <source>
        <dbReference type="ARBA" id="ARBA00022729"/>
    </source>
</evidence>
<dbReference type="CDD" id="cd14792">
    <property type="entry name" value="GH27"/>
    <property type="match status" value="1"/>
</dbReference>
<comment type="catalytic activity">
    <reaction evidence="1 12">
        <text>Hydrolysis of terminal, non-reducing alpha-D-galactose residues in alpha-D-galactosides, including galactose oligosaccharides, galactomannans and galactolipids.</text>
        <dbReference type="EC" id="3.2.1.22"/>
    </reaction>
</comment>
<name>A0A9P4TFP0_CURKU</name>
<evidence type="ECO:0000256" key="9">
    <source>
        <dbReference type="ARBA" id="ARBA00023157"/>
    </source>
</evidence>
<feature type="compositionally biased region" description="Basic and acidic residues" evidence="13">
    <location>
        <begin position="59"/>
        <end position="71"/>
    </location>
</feature>
<feature type="domain" description="Alpha galactosidase C-terminal" evidence="14">
    <location>
        <begin position="456"/>
        <end position="523"/>
    </location>
</feature>
<dbReference type="Pfam" id="PF17801">
    <property type="entry name" value="Melibiase_C"/>
    <property type="match status" value="1"/>
</dbReference>
<evidence type="ECO:0000259" key="14">
    <source>
        <dbReference type="Pfam" id="PF17801"/>
    </source>
</evidence>
<dbReference type="SUPFAM" id="SSF51011">
    <property type="entry name" value="Glycosyl hydrolase domain"/>
    <property type="match status" value="1"/>
</dbReference>
<dbReference type="Pfam" id="PF16499">
    <property type="entry name" value="Melibiase_2"/>
    <property type="match status" value="1"/>
</dbReference>
<sequence length="608" mass="67354">MTTSPPRTDSVGHCRAQRHALTYYSTGASTMVVPETVLSEAQEYDWAACFDEVERWHTPEPESVHEQEKGKSKPVRVYKGNDKSEGAKLWCLKVEKDGLLYVDPLPVVSWSQEVCVLGSSDKAENSKSIFRRRTRAGPDIYNGLNLVPQMGWDNWNAFGCDVNESLLVNTAQDMANFGLRDLGYNYIILDDCWSVGRNESGYLVEDTYKFPSGMAEVAQQIHKLGFKFGMYSSAGTYTCGRYPGSLGYEQKDADLWASWGVDYLKYDNCFNQGQSGTPKLSFDRYNVMSQALNATGRDIIYAMCNWGNDDPYDWAYRIANSGRMSGDIYDSFNRPDDRCPCTEAAGCPWPGFHCSVMNILNKMPAITSRTMSGYFNDMDMLEVGNGGQSDSEYVVHFSMWAINSSPMLIGTNVGTLSPANLAIYSNPAIIAINQDSSASAAKRVWRYLVDADETGEGEISLWTRSLANGDRIVALLNAGNITRTMNATINEVFFDERTAGAYRAPPELSQTWDVYDLWANRMSDAEAGAVLAGMNGTTLQISSNSTTRFNATAMSYADGIKAMHPALWGQKVGTLAPGGRFEAEIDRHSVGVYRLKSQAGSMTKRDEL</sequence>
<proteinExistence type="inferred from homology"/>
<dbReference type="FunFam" id="3.20.20.70:FF:000202">
    <property type="entry name" value="Alpha-galactosidase"/>
    <property type="match status" value="1"/>
</dbReference>
<accession>A0A9P4TFP0</accession>
<comment type="function">
    <text evidence="2">Hydrolyzes a variety of simple alpha-D-galactoside as well as more complex molecules such as oligosaccharides and polysaccharides.</text>
</comment>
<dbReference type="Gene3D" id="2.60.40.1180">
    <property type="entry name" value="Golgi alpha-mannosidase II"/>
    <property type="match status" value="1"/>
</dbReference>
<dbReference type="PANTHER" id="PTHR11452">
    <property type="entry name" value="ALPHA-GALACTOSIDASE/ALPHA-N-ACETYLGALACTOSAMINIDASE"/>
    <property type="match status" value="1"/>
</dbReference>
<feature type="region of interest" description="Disordered" evidence="13">
    <location>
        <begin position="59"/>
        <end position="78"/>
    </location>
</feature>
<dbReference type="EC" id="3.2.1.22" evidence="5 12"/>
<dbReference type="InterPro" id="IPR013780">
    <property type="entry name" value="Glyco_hydro_b"/>
</dbReference>
<dbReference type="InterPro" id="IPR002241">
    <property type="entry name" value="Glyco_hydro_27"/>
</dbReference>
<dbReference type="Gene3D" id="3.20.20.70">
    <property type="entry name" value="Aldolase class I"/>
    <property type="match status" value="1"/>
</dbReference>
<dbReference type="PANTHER" id="PTHR11452:SF75">
    <property type="entry name" value="ALPHA-GALACTOSIDASE MEL1"/>
    <property type="match status" value="1"/>
</dbReference>
<organism evidence="15 16">
    <name type="scientific">Curvularia kusanoi</name>
    <name type="common">Cochliobolus kusanoi</name>
    <dbReference type="NCBI Taxonomy" id="90978"/>
    <lineage>
        <taxon>Eukaryota</taxon>
        <taxon>Fungi</taxon>
        <taxon>Dikarya</taxon>
        <taxon>Ascomycota</taxon>
        <taxon>Pezizomycotina</taxon>
        <taxon>Dothideomycetes</taxon>
        <taxon>Pleosporomycetidae</taxon>
        <taxon>Pleosporales</taxon>
        <taxon>Pleosporineae</taxon>
        <taxon>Pleosporaceae</taxon>
        <taxon>Curvularia</taxon>
    </lineage>
</organism>
<comment type="caution">
    <text evidence="15">The sequence shown here is derived from an EMBL/GenBank/DDBJ whole genome shotgun (WGS) entry which is preliminary data.</text>
</comment>
<dbReference type="AlphaFoldDB" id="A0A9P4TFP0"/>